<proteinExistence type="predicted"/>
<dbReference type="AlphaFoldDB" id="A0A235FCW3"/>
<keyword evidence="4" id="KW-1185">Reference proteome</keyword>
<feature type="region of interest" description="Disordered" evidence="1">
    <location>
        <begin position="341"/>
        <end position="371"/>
    </location>
</feature>
<organism evidence="3 4">
    <name type="scientific">Fictibacillus aquaticus</name>
    <dbReference type="NCBI Taxonomy" id="2021314"/>
    <lineage>
        <taxon>Bacteria</taxon>
        <taxon>Bacillati</taxon>
        <taxon>Bacillota</taxon>
        <taxon>Bacilli</taxon>
        <taxon>Bacillales</taxon>
        <taxon>Fictibacillaceae</taxon>
        <taxon>Fictibacillus</taxon>
    </lineage>
</organism>
<feature type="domain" description="Flagellar hook-length control protein-like C-terminal" evidence="2">
    <location>
        <begin position="261"/>
        <end position="337"/>
    </location>
</feature>
<feature type="compositionally biased region" description="Basic and acidic residues" evidence="1">
    <location>
        <begin position="341"/>
        <end position="368"/>
    </location>
</feature>
<dbReference type="InterPro" id="IPR021136">
    <property type="entry name" value="Flagellar_hook_control-like_C"/>
</dbReference>
<accession>A0A235FCW3</accession>
<dbReference type="Proteomes" id="UP000215059">
    <property type="component" value="Unassembled WGS sequence"/>
</dbReference>
<dbReference type="EMBL" id="NOII01000001">
    <property type="protein sequence ID" value="OYD58854.1"/>
    <property type="molecule type" value="Genomic_DNA"/>
</dbReference>
<sequence>MEAISLRALNGSTTDAAKPFRQTGSSDSGNFFALLSASITPEQPDLFYNCNPDPDAVQLSESFKGLLPEGEELWKESMLESENVQELLAMLPPSLREEIEIFFHSLQENQLSGSALSDEGITASLMLSLLHHQEKGNLPNESSKEQLNILQSIKKLAAGDAADQKAILAAVDRFQKNVLQANSANSRESVLPAKHNIQELQLIKAFYRHNTAQQPAAEAQIFQPGVMTSAEQLSLQLPSNSKAAETQFLREFQSILLKGKIAAGENGTSSLKLHLNPENLGSIKIEIIHKHGEMTARITASTEAAKEALESHLHSLKSALSSQKIELEKLDVFVQEKMHYISKEQRESQHQEQQQRDESKKENSDKSSHAFSDILELLNERV</sequence>
<dbReference type="Gene3D" id="3.30.750.140">
    <property type="match status" value="1"/>
</dbReference>
<comment type="caution">
    <text evidence="3">The sequence shown here is derived from an EMBL/GenBank/DDBJ whole genome shotgun (WGS) entry which is preliminary data.</text>
</comment>
<evidence type="ECO:0000256" key="1">
    <source>
        <dbReference type="SAM" id="MobiDB-lite"/>
    </source>
</evidence>
<evidence type="ECO:0000259" key="2">
    <source>
        <dbReference type="Pfam" id="PF02120"/>
    </source>
</evidence>
<dbReference type="RefSeq" id="WP_094250814.1">
    <property type="nucleotide sequence ID" value="NZ_JBHLXL010000001.1"/>
</dbReference>
<evidence type="ECO:0000313" key="3">
    <source>
        <dbReference type="EMBL" id="OYD58854.1"/>
    </source>
</evidence>
<reference evidence="3 4" key="1">
    <citation type="submission" date="2017-07" db="EMBL/GenBank/DDBJ databases">
        <title>Fictibacillus sp. nov. GDSW-R2A3 Genome sequencing and assembly.</title>
        <authorList>
            <person name="Mayilraj S."/>
        </authorList>
    </citation>
    <scope>NUCLEOTIDE SEQUENCE [LARGE SCALE GENOMIC DNA]</scope>
    <source>
        <strain evidence="3 4">GDSW-R2A3</strain>
    </source>
</reference>
<dbReference type="CDD" id="cd17470">
    <property type="entry name" value="T3SS_Flik_C"/>
    <property type="match status" value="1"/>
</dbReference>
<dbReference type="InterPro" id="IPR038610">
    <property type="entry name" value="FliK-like_C_sf"/>
</dbReference>
<dbReference type="OrthoDB" id="2112988at2"/>
<evidence type="ECO:0000313" key="4">
    <source>
        <dbReference type="Proteomes" id="UP000215059"/>
    </source>
</evidence>
<protein>
    <recommendedName>
        <fullName evidence="2">Flagellar hook-length control protein-like C-terminal domain-containing protein</fullName>
    </recommendedName>
</protein>
<name>A0A235FCW3_9BACL</name>
<gene>
    <name evidence="3" type="ORF">CGZ90_02830</name>
</gene>
<dbReference type="Pfam" id="PF02120">
    <property type="entry name" value="Flg_hook"/>
    <property type="match status" value="1"/>
</dbReference>